<dbReference type="EMBL" id="CP097511">
    <property type="protein sequence ID" value="URE44686.1"/>
    <property type="molecule type" value="Genomic_DNA"/>
</dbReference>
<reference evidence="2" key="1">
    <citation type="submission" date="2022-05" db="EMBL/GenBank/DDBJ databases">
        <title>The Musa troglodytarum L. genome provides insights into the mechanism of non-climacteric behaviour and enrichment of carotenoids.</title>
        <authorList>
            <person name="Wang J."/>
        </authorList>
    </citation>
    <scope>NUCLEOTIDE SEQUENCE</scope>
    <source>
        <tissue evidence="2">Leaf</tissue>
    </source>
</reference>
<name>A0A9E7I3B5_9LILI</name>
<feature type="compositionally biased region" description="Low complexity" evidence="1">
    <location>
        <begin position="102"/>
        <end position="112"/>
    </location>
</feature>
<evidence type="ECO:0000313" key="2">
    <source>
        <dbReference type="EMBL" id="URE44686.1"/>
    </source>
</evidence>
<dbReference type="Proteomes" id="UP001055439">
    <property type="component" value="Chromosome 9"/>
</dbReference>
<dbReference type="AlphaFoldDB" id="A0A9E7I3B5"/>
<sequence length="119" mass="12958">MNYNSRKGLNLRLFFSSESTRNKEEREDRDHYYEFPLSSLLRSNSRWIGIASRSGEFTADSIFLPSAAAWLATGVARKVGLQSPAMTTTTLLSQRDGGGGFAASPEDSSPSASAPPVPR</sequence>
<protein>
    <submittedName>
        <fullName evidence="2">Uncharacterized protein</fullName>
    </submittedName>
</protein>
<organism evidence="2 3">
    <name type="scientific">Musa troglodytarum</name>
    <name type="common">fe'i banana</name>
    <dbReference type="NCBI Taxonomy" id="320322"/>
    <lineage>
        <taxon>Eukaryota</taxon>
        <taxon>Viridiplantae</taxon>
        <taxon>Streptophyta</taxon>
        <taxon>Embryophyta</taxon>
        <taxon>Tracheophyta</taxon>
        <taxon>Spermatophyta</taxon>
        <taxon>Magnoliopsida</taxon>
        <taxon>Liliopsida</taxon>
        <taxon>Zingiberales</taxon>
        <taxon>Musaceae</taxon>
        <taxon>Musa</taxon>
    </lineage>
</organism>
<evidence type="ECO:0000313" key="3">
    <source>
        <dbReference type="Proteomes" id="UP001055439"/>
    </source>
</evidence>
<proteinExistence type="predicted"/>
<gene>
    <name evidence="2" type="ORF">MUK42_14063</name>
</gene>
<keyword evidence="3" id="KW-1185">Reference proteome</keyword>
<evidence type="ECO:0000256" key="1">
    <source>
        <dbReference type="SAM" id="MobiDB-lite"/>
    </source>
</evidence>
<feature type="region of interest" description="Disordered" evidence="1">
    <location>
        <begin position="91"/>
        <end position="119"/>
    </location>
</feature>
<accession>A0A9E7I3B5</accession>